<dbReference type="Proteomes" id="UP000887576">
    <property type="component" value="Unplaced"/>
</dbReference>
<organism evidence="1 2">
    <name type="scientific">Panagrolaimus sp. JU765</name>
    <dbReference type="NCBI Taxonomy" id="591449"/>
    <lineage>
        <taxon>Eukaryota</taxon>
        <taxon>Metazoa</taxon>
        <taxon>Ecdysozoa</taxon>
        <taxon>Nematoda</taxon>
        <taxon>Chromadorea</taxon>
        <taxon>Rhabditida</taxon>
        <taxon>Tylenchina</taxon>
        <taxon>Panagrolaimomorpha</taxon>
        <taxon>Panagrolaimoidea</taxon>
        <taxon>Panagrolaimidae</taxon>
        <taxon>Panagrolaimus</taxon>
    </lineage>
</organism>
<dbReference type="WBParaSite" id="JU765_v2.g2798.t1">
    <property type="protein sequence ID" value="JU765_v2.g2798.t1"/>
    <property type="gene ID" value="JU765_v2.g2798"/>
</dbReference>
<sequence>MGITGFFIPVDAKDRDPRIVQVYKCLNWVTTLASNSTNCLFTLVFLERLMATILSKTYEKSHNLIFLIFGSCLCWIYGLVNVLCWNVFNIDVSILGPISFSVSAVDFICICILWIINKKSKQVRSSSSLILTKRYQIDENIRMTSYISPFMFFGTTFAVNAGITSGIIERALKVGWEYPCTGIIYFSLLNLMRNYLLFVIESYGNIYLLS</sequence>
<protein>
    <submittedName>
        <fullName evidence="2">7TM GPCR serpentine receptor class x (Srx) domain-containing protein</fullName>
    </submittedName>
</protein>
<accession>A0AC34R2T4</accession>
<reference evidence="2" key="1">
    <citation type="submission" date="2022-11" db="UniProtKB">
        <authorList>
            <consortium name="WormBaseParasite"/>
        </authorList>
    </citation>
    <scope>IDENTIFICATION</scope>
</reference>
<name>A0AC34R2T4_9BILA</name>
<evidence type="ECO:0000313" key="2">
    <source>
        <dbReference type="WBParaSite" id="JU765_v2.g2798.t1"/>
    </source>
</evidence>
<evidence type="ECO:0000313" key="1">
    <source>
        <dbReference type="Proteomes" id="UP000887576"/>
    </source>
</evidence>
<proteinExistence type="predicted"/>